<organism evidence="2 3">
    <name type="scientific">Leptospira interrogans str. FPW1039</name>
    <dbReference type="NCBI Taxonomy" id="1193040"/>
    <lineage>
        <taxon>Bacteria</taxon>
        <taxon>Pseudomonadati</taxon>
        <taxon>Spirochaetota</taxon>
        <taxon>Spirochaetia</taxon>
        <taxon>Leptospirales</taxon>
        <taxon>Leptospiraceae</taxon>
        <taxon>Leptospira</taxon>
    </lineage>
</organism>
<reference evidence="2 3" key="1">
    <citation type="submission" date="2013-01" db="EMBL/GenBank/DDBJ databases">
        <authorList>
            <person name="Harkins D.M."/>
            <person name="Durkin A.S."/>
            <person name="Brinkac L.M."/>
            <person name="Haft D.H."/>
            <person name="Selengut J.D."/>
            <person name="Sanka R."/>
            <person name="DePew J."/>
            <person name="Purushe J."/>
            <person name="Peacock S.J."/>
            <person name="Thaipadungpanit J."/>
            <person name="Wuthiekanun V.W."/>
            <person name="Day N.P."/>
            <person name="Vinetz J.M."/>
            <person name="Sutton G.G."/>
            <person name="Nierman W.C."/>
            <person name="Fouts D.E."/>
        </authorList>
    </citation>
    <scope>NUCLEOTIDE SEQUENCE [LARGE SCALE GENOMIC DNA]</scope>
    <source>
        <strain evidence="2 3">FPW1039</strain>
    </source>
</reference>
<dbReference type="AlphaFoldDB" id="A0A0F6IIY4"/>
<accession>A0A0F6IIY4</accession>
<evidence type="ECO:0000313" key="2">
    <source>
        <dbReference type="EMBL" id="EMJ38009.1"/>
    </source>
</evidence>
<sequence length="171" mass="17409">MTRSKSKKGKRKSGKSRSGKMDLLDLFMPLAIGTGAYLGGLFLTRQITKEKGMRETGLLSLAPAAVIAGAAVLALKDKSMAAAAVAGSGILSYNVASTIGLIGSDPKNPILASLSGDDDVIDITPGMARDLITSQAQLAGPESSDPLAGDFVMSGNDYVMSGGPSSSDPFA</sequence>
<keyword evidence="1" id="KW-1133">Transmembrane helix</keyword>
<evidence type="ECO:0000313" key="3">
    <source>
        <dbReference type="Proteomes" id="UP000012164"/>
    </source>
</evidence>
<comment type="caution">
    <text evidence="2">The sequence shown here is derived from an EMBL/GenBank/DDBJ whole genome shotgun (WGS) entry which is preliminary data.</text>
</comment>
<feature type="transmembrane region" description="Helical" evidence="1">
    <location>
        <begin position="21"/>
        <end position="44"/>
    </location>
</feature>
<feature type="transmembrane region" description="Helical" evidence="1">
    <location>
        <begin position="56"/>
        <end position="75"/>
    </location>
</feature>
<dbReference type="Proteomes" id="UP000012164">
    <property type="component" value="Unassembled WGS sequence"/>
</dbReference>
<name>A0A0F6IIY4_LEPIR</name>
<keyword evidence="1" id="KW-0812">Transmembrane</keyword>
<protein>
    <submittedName>
        <fullName evidence="2">Uncharacterized protein</fullName>
    </submittedName>
</protein>
<dbReference type="EMBL" id="AKWR02000057">
    <property type="protein sequence ID" value="EMJ38009.1"/>
    <property type="molecule type" value="Genomic_DNA"/>
</dbReference>
<gene>
    <name evidence="2" type="ORF">LEP1GSC079_1804</name>
</gene>
<proteinExistence type="predicted"/>
<evidence type="ECO:0000256" key="1">
    <source>
        <dbReference type="SAM" id="Phobius"/>
    </source>
</evidence>
<keyword evidence="1" id="KW-0472">Membrane</keyword>